<proteinExistence type="predicted"/>
<dbReference type="AlphaFoldDB" id="A0A1A8THH3"/>
<feature type="transmembrane region" description="Helical" evidence="6">
    <location>
        <begin position="240"/>
        <end position="273"/>
    </location>
</feature>
<feature type="transmembrane region" description="Helical" evidence="6">
    <location>
        <begin position="138"/>
        <end position="157"/>
    </location>
</feature>
<evidence type="ECO:0000256" key="2">
    <source>
        <dbReference type="ARBA" id="ARBA00022448"/>
    </source>
</evidence>
<dbReference type="EMBL" id="FLOB01000004">
    <property type="protein sequence ID" value="SBS31795.1"/>
    <property type="molecule type" value="Genomic_DNA"/>
</dbReference>
<evidence type="ECO:0000256" key="3">
    <source>
        <dbReference type="ARBA" id="ARBA00022692"/>
    </source>
</evidence>
<evidence type="ECO:0000256" key="1">
    <source>
        <dbReference type="ARBA" id="ARBA00004141"/>
    </source>
</evidence>
<keyword evidence="3 6" id="KW-0812">Transmembrane</keyword>
<name>A0A1A8THH3_9GAMM</name>
<dbReference type="STRING" id="1792290.MSP8886_02242"/>
<feature type="transmembrane region" description="Helical" evidence="6">
    <location>
        <begin position="393"/>
        <end position="412"/>
    </location>
</feature>
<dbReference type="InterPro" id="IPR014738">
    <property type="entry name" value="Citrate_transporter"/>
</dbReference>
<evidence type="ECO:0000256" key="6">
    <source>
        <dbReference type="SAM" id="Phobius"/>
    </source>
</evidence>
<feature type="transmembrane region" description="Helical" evidence="6">
    <location>
        <begin position="419"/>
        <end position="439"/>
    </location>
</feature>
<protein>
    <submittedName>
        <fullName evidence="8">Citrate transporter</fullName>
    </submittedName>
</protein>
<evidence type="ECO:0000313" key="8">
    <source>
        <dbReference type="EMBL" id="SBS31795.1"/>
    </source>
</evidence>
<evidence type="ECO:0000256" key="4">
    <source>
        <dbReference type="ARBA" id="ARBA00022989"/>
    </source>
</evidence>
<keyword evidence="9" id="KW-1185">Reference proteome</keyword>
<dbReference type="Pfam" id="PF03600">
    <property type="entry name" value="CitMHS"/>
    <property type="match status" value="1"/>
</dbReference>
<dbReference type="PANTHER" id="PTHR30354">
    <property type="entry name" value="GNT FAMILY GLUCONATE TRANSPORTER"/>
    <property type="match status" value="1"/>
</dbReference>
<organism evidence="8 9">
    <name type="scientific">Marinomonas spartinae</name>
    <dbReference type="NCBI Taxonomy" id="1792290"/>
    <lineage>
        <taxon>Bacteria</taxon>
        <taxon>Pseudomonadati</taxon>
        <taxon>Pseudomonadota</taxon>
        <taxon>Gammaproteobacteria</taxon>
        <taxon>Oceanospirillales</taxon>
        <taxon>Oceanospirillaceae</taxon>
        <taxon>Marinomonas</taxon>
    </lineage>
</organism>
<dbReference type="OrthoDB" id="5329450at2"/>
<feature type="transmembrane region" description="Helical" evidence="6">
    <location>
        <begin position="48"/>
        <end position="72"/>
    </location>
</feature>
<comment type="subcellular location">
    <subcellularLocation>
        <location evidence="1">Membrane</location>
        <topology evidence="1">Multi-pass membrane protein</topology>
    </subcellularLocation>
</comment>
<dbReference type="GO" id="GO:0005886">
    <property type="term" value="C:plasma membrane"/>
    <property type="evidence" value="ECO:0007669"/>
    <property type="project" value="TreeGrafter"/>
</dbReference>
<gene>
    <name evidence="8" type="primary">citN</name>
    <name evidence="8" type="ORF">MSP8886_02242</name>
</gene>
<feature type="transmembrane region" description="Helical" evidence="6">
    <location>
        <begin position="177"/>
        <end position="195"/>
    </location>
</feature>
<dbReference type="GO" id="GO:0015137">
    <property type="term" value="F:citrate transmembrane transporter activity"/>
    <property type="evidence" value="ECO:0007669"/>
    <property type="project" value="InterPro"/>
</dbReference>
<feature type="transmembrane region" description="Helical" evidence="6">
    <location>
        <begin position="293"/>
        <end position="311"/>
    </location>
</feature>
<dbReference type="RefSeq" id="WP_067016394.1">
    <property type="nucleotide sequence ID" value="NZ_FLOB01000004.1"/>
</dbReference>
<keyword evidence="4 6" id="KW-1133">Transmembrane helix</keyword>
<keyword evidence="2" id="KW-0813">Transport</keyword>
<feature type="transmembrane region" description="Helical" evidence="6">
    <location>
        <begin position="102"/>
        <end position="126"/>
    </location>
</feature>
<evidence type="ECO:0000259" key="7">
    <source>
        <dbReference type="Pfam" id="PF03600"/>
    </source>
</evidence>
<dbReference type="NCBIfam" id="TIGR00784">
    <property type="entry name" value="citMHS"/>
    <property type="match status" value="1"/>
</dbReference>
<feature type="domain" description="Citrate transporter-like" evidence="7">
    <location>
        <begin position="14"/>
        <end position="373"/>
    </location>
</feature>
<sequence length="441" mass="46245">MLAFWGGCTILVLLALIMTKRMSVVVALVLVPIVFGLLAGLGPELGGYIYAGLKSVAPTGIMLTFAILYFSVMNDAGMFDPMIKGIIKFGGQDPTKVAVGTALIAMLAHLDGSGASTFLICIPAMIPIYDRLGMDRKILACIAALGAGTMNIMPWGGPTLRAATSLNVDISTLFNPLIPALGAGILTVIVLAFWLGKKEKARLSAAETMAGGDLVDNTQYEGIDDQEDEEKARLKRPKLFLFNLLLTVVVLVVLVTKSLPLPIVFVIALPIALLVNYPNVKLQQARITAHGHAAILMVSIIFSAGVFTGILKGSGMIKALATSLVSFVPESLGAHFPVLTALTAMPASLLFDPDSYYFGVLPVLAHASEALGGSGIEVARGALLGQMTTGFPVSPLTASTFLLIGLAGVDLADHQKKTIPLAFLVTLVMTFVAVLTGALTL</sequence>
<reference evidence="8 9" key="1">
    <citation type="submission" date="2016-06" db="EMBL/GenBank/DDBJ databases">
        <authorList>
            <person name="Kjaerup R.B."/>
            <person name="Dalgaard T.S."/>
            <person name="Juul-Madsen H.R."/>
        </authorList>
    </citation>
    <scope>NUCLEOTIDE SEQUENCE [LARGE SCALE GENOMIC DNA]</scope>
    <source>
        <strain evidence="8 9">CECT 8886</strain>
    </source>
</reference>
<accession>A0A1A8THH3</accession>
<dbReference type="PANTHER" id="PTHR30354:SF26">
    <property type="entry name" value="TRANSPORTER, PUTATIVE-RELATED"/>
    <property type="match status" value="1"/>
</dbReference>
<dbReference type="InterPro" id="IPR004680">
    <property type="entry name" value="Cit_transptr-like_dom"/>
</dbReference>
<feature type="transmembrane region" description="Helical" evidence="6">
    <location>
        <begin position="25"/>
        <end position="41"/>
    </location>
</feature>
<dbReference type="InterPro" id="IPR003474">
    <property type="entry name" value="Glcn_transporter"/>
</dbReference>
<dbReference type="GO" id="GO:0015128">
    <property type="term" value="F:gluconate transmembrane transporter activity"/>
    <property type="evidence" value="ECO:0007669"/>
    <property type="project" value="InterPro"/>
</dbReference>
<evidence type="ECO:0000313" key="9">
    <source>
        <dbReference type="Proteomes" id="UP000092544"/>
    </source>
</evidence>
<evidence type="ECO:0000256" key="5">
    <source>
        <dbReference type="ARBA" id="ARBA00023136"/>
    </source>
</evidence>
<keyword evidence="5 6" id="KW-0472">Membrane</keyword>
<dbReference type="Proteomes" id="UP000092544">
    <property type="component" value="Unassembled WGS sequence"/>
</dbReference>